<dbReference type="KEGG" id="gtr:GLOTRDRAFT_92006"/>
<dbReference type="GeneID" id="19309352"/>
<dbReference type="STRING" id="670483.S7QHD1"/>
<evidence type="ECO:0000313" key="4">
    <source>
        <dbReference type="Proteomes" id="UP000030669"/>
    </source>
</evidence>
<dbReference type="InterPro" id="IPR029058">
    <property type="entry name" value="AB_hydrolase_fold"/>
</dbReference>
<keyword evidence="1" id="KW-0732">Signal</keyword>
<keyword evidence="4" id="KW-1185">Reference proteome</keyword>
<evidence type="ECO:0000313" key="3">
    <source>
        <dbReference type="EMBL" id="EPQ58663.1"/>
    </source>
</evidence>
<dbReference type="HOGENOM" id="CLU_688970_0_0_1"/>
<feature type="domain" description="Peptidase S33 tripeptidyl aminopeptidase-like C-terminal" evidence="2">
    <location>
        <begin position="319"/>
        <end position="389"/>
    </location>
</feature>
<dbReference type="Pfam" id="PF08386">
    <property type="entry name" value="Abhydrolase_4"/>
    <property type="match status" value="1"/>
</dbReference>
<protein>
    <recommendedName>
        <fullName evidence="2">Peptidase S33 tripeptidyl aminopeptidase-like C-terminal domain-containing protein</fullName>
    </recommendedName>
</protein>
<name>S7QHD1_GLOTA</name>
<dbReference type="InterPro" id="IPR013595">
    <property type="entry name" value="Pept_S33_TAP-like_C"/>
</dbReference>
<evidence type="ECO:0000259" key="2">
    <source>
        <dbReference type="Pfam" id="PF08386"/>
    </source>
</evidence>
<dbReference type="Gene3D" id="3.40.50.1820">
    <property type="entry name" value="alpha/beta hydrolase"/>
    <property type="match status" value="1"/>
</dbReference>
<dbReference type="EMBL" id="KB469298">
    <property type="protein sequence ID" value="EPQ58663.1"/>
    <property type="molecule type" value="Genomic_DNA"/>
</dbReference>
<dbReference type="SUPFAM" id="SSF53474">
    <property type="entry name" value="alpha/beta-Hydrolases"/>
    <property type="match status" value="1"/>
</dbReference>
<sequence>MSLMSFLPLVPLGLFSATLLLSYVPGGSASLTSNLDTRAGNSSSIQLGSLFINPGGPGTEAVVHDIDFMSKAFDGDDAPVNYFGTSYGSLLGQYLVQILPPERIGRVGIDGILDPEQWSKESTPLSQTREVGPILQHFADTCASAGSACALAPLSSTRILAQINRTLDSLYAAPPRVTTLVYPAYMDAGILRSVLFNGLYNTQDWPVLAELLAEAFAGNYTRILRGRLPAVDPADGARPDTSLAAELAIACNDAAPVSASDPATVARQKAEQIAQALEQNSPQVGESPFAVDLCAYLPEVQPSRSRYGGAFGFANGTLHTPILILSQTYDPVTPFSNALSSLERLGSNARLIQQAGGYGHTVLAQLSDCAAGLLQAYFVDGAVPESSHTVCQVDEQPFGA</sequence>
<reference evidence="3 4" key="1">
    <citation type="journal article" date="2012" name="Science">
        <title>The Paleozoic origin of enzymatic lignin decomposition reconstructed from 31 fungal genomes.</title>
        <authorList>
            <person name="Floudas D."/>
            <person name="Binder M."/>
            <person name="Riley R."/>
            <person name="Barry K."/>
            <person name="Blanchette R.A."/>
            <person name="Henrissat B."/>
            <person name="Martinez A.T."/>
            <person name="Otillar R."/>
            <person name="Spatafora J.W."/>
            <person name="Yadav J.S."/>
            <person name="Aerts A."/>
            <person name="Benoit I."/>
            <person name="Boyd A."/>
            <person name="Carlson A."/>
            <person name="Copeland A."/>
            <person name="Coutinho P.M."/>
            <person name="de Vries R.P."/>
            <person name="Ferreira P."/>
            <person name="Findley K."/>
            <person name="Foster B."/>
            <person name="Gaskell J."/>
            <person name="Glotzer D."/>
            <person name="Gorecki P."/>
            <person name="Heitman J."/>
            <person name="Hesse C."/>
            <person name="Hori C."/>
            <person name="Igarashi K."/>
            <person name="Jurgens J.A."/>
            <person name="Kallen N."/>
            <person name="Kersten P."/>
            <person name="Kohler A."/>
            <person name="Kuees U."/>
            <person name="Kumar T.K.A."/>
            <person name="Kuo A."/>
            <person name="LaButti K."/>
            <person name="Larrondo L.F."/>
            <person name="Lindquist E."/>
            <person name="Ling A."/>
            <person name="Lombard V."/>
            <person name="Lucas S."/>
            <person name="Lundell T."/>
            <person name="Martin R."/>
            <person name="McLaughlin D.J."/>
            <person name="Morgenstern I."/>
            <person name="Morin E."/>
            <person name="Murat C."/>
            <person name="Nagy L.G."/>
            <person name="Nolan M."/>
            <person name="Ohm R.A."/>
            <person name="Patyshakuliyeva A."/>
            <person name="Rokas A."/>
            <person name="Ruiz-Duenas F.J."/>
            <person name="Sabat G."/>
            <person name="Salamov A."/>
            <person name="Samejima M."/>
            <person name="Schmutz J."/>
            <person name="Slot J.C."/>
            <person name="St John F."/>
            <person name="Stenlid J."/>
            <person name="Sun H."/>
            <person name="Sun S."/>
            <person name="Syed K."/>
            <person name="Tsang A."/>
            <person name="Wiebenga A."/>
            <person name="Young D."/>
            <person name="Pisabarro A."/>
            <person name="Eastwood D.C."/>
            <person name="Martin F."/>
            <person name="Cullen D."/>
            <person name="Grigoriev I.V."/>
            <person name="Hibbett D.S."/>
        </authorList>
    </citation>
    <scope>NUCLEOTIDE SEQUENCE [LARGE SCALE GENOMIC DNA]</scope>
    <source>
        <strain evidence="3 4">ATCC 11539</strain>
    </source>
</reference>
<organism evidence="3 4">
    <name type="scientific">Gloeophyllum trabeum (strain ATCC 11539 / FP-39264 / Madison 617)</name>
    <name type="common">Brown rot fungus</name>
    <dbReference type="NCBI Taxonomy" id="670483"/>
    <lineage>
        <taxon>Eukaryota</taxon>
        <taxon>Fungi</taxon>
        <taxon>Dikarya</taxon>
        <taxon>Basidiomycota</taxon>
        <taxon>Agaricomycotina</taxon>
        <taxon>Agaricomycetes</taxon>
        <taxon>Gloeophyllales</taxon>
        <taxon>Gloeophyllaceae</taxon>
        <taxon>Gloeophyllum</taxon>
    </lineage>
</organism>
<dbReference type="Proteomes" id="UP000030669">
    <property type="component" value="Unassembled WGS sequence"/>
</dbReference>
<dbReference type="OrthoDB" id="425534at2759"/>
<evidence type="ECO:0000256" key="1">
    <source>
        <dbReference type="SAM" id="SignalP"/>
    </source>
</evidence>
<feature type="chain" id="PRO_5004544109" description="Peptidase S33 tripeptidyl aminopeptidase-like C-terminal domain-containing protein" evidence="1">
    <location>
        <begin position="30"/>
        <end position="400"/>
    </location>
</feature>
<dbReference type="RefSeq" id="XP_007863780.1">
    <property type="nucleotide sequence ID" value="XM_007865589.1"/>
</dbReference>
<accession>S7QHD1</accession>
<dbReference type="OMA" id="RYWGISG"/>
<dbReference type="eggNOG" id="ENOG502S0WE">
    <property type="taxonomic scope" value="Eukaryota"/>
</dbReference>
<proteinExistence type="predicted"/>
<dbReference type="AlphaFoldDB" id="S7QHD1"/>
<gene>
    <name evidence="3" type="ORF">GLOTRDRAFT_92006</name>
</gene>
<feature type="signal peptide" evidence="1">
    <location>
        <begin position="1"/>
        <end position="29"/>
    </location>
</feature>